<organism evidence="1 2">
    <name type="scientific">Parnassius mnemosyne</name>
    <name type="common">clouded apollo</name>
    <dbReference type="NCBI Taxonomy" id="213953"/>
    <lineage>
        <taxon>Eukaryota</taxon>
        <taxon>Metazoa</taxon>
        <taxon>Ecdysozoa</taxon>
        <taxon>Arthropoda</taxon>
        <taxon>Hexapoda</taxon>
        <taxon>Insecta</taxon>
        <taxon>Pterygota</taxon>
        <taxon>Neoptera</taxon>
        <taxon>Endopterygota</taxon>
        <taxon>Lepidoptera</taxon>
        <taxon>Glossata</taxon>
        <taxon>Ditrysia</taxon>
        <taxon>Papilionoidea</taxon>
        <taxon>Papilionidae</taxon>
        <taxon>Parnassiinae</taxon>
        <taxon>Parnassini</taxon>
        <taxon>Parnassius</taxon>
        <taxon>Driopa</taxon>
    </lineage>
</organism>
<dbReference type="EMBL" id="CAVLGL010000013">
    <property type="protein sequence ID" value="CAK1579950.1"/>
    <property type="molecule type" value="Genomic_DNA"/>
</dbReference>
<sequence length="83" mass="9567">MSSSDLYILNIPNYSLGSVFSRRNRRGGSCILVHNSQKFIPISNIKKYSIEGVIECSGIQLPEHKLYIFCIYRPPQGKLRRHQ</sequence>
<proteinExistence type="predicted"/>
<gene>
    <name evidence="1" type="ORF">PARMNEM_LOCUS1819</name>
</gene>
<dbReference type="Proteomes" id="UP001314205">
    <property type="component" value="Unassembled WGS sequence"/>
</dbReference>
<keyword evidence="2" id="KW-1185">Reference proteome</keyword>
<dbReference type="InterPro" id="IPR036691">
    <property type="entry name" value="Endo/exonu/phosph_ase_sf"/>
</dbReference>
<accession>A0AAV1KA29</accession>
<dbReference type="Gene3D" id="3.60.10.10">
    <property type="entry name" value="Endonuclease/exonuclease/phosphatase"/>
    <property type="match status" value="1"/>
</dbReference>
<protein>
    <submittedName>
        <fullName evidence="1">Uncharacterized protein</fullName>
    </submittedName>
</protein>
<evidence type="ECO:0000313" key="1">
    <source>
        <dbReference type="EMBL" id="CAK1579950.1"/>
    </source>
</evidence>
<dbReference type="AlphaFoldDB" id="A0AAV1KA29"/>
<name>A0AAV1KA29_9NEOP</name>
<reference evidence="1 2" key="1">
    <citation type="submission" date="2023-11" db="EMBL/GenBank/DDBJ databases">
        <authorList>
            <person name="Hedman E."/>
            <person name="Englund M."/>
            <person name="Stromberg M."/>
            <person name="Nyberg Akerstrom W."/>
            <person name="Nylinder S."/>
            <person name="Jareborg N."/>
            <person name="Kallberg Y."/>
            <person name="Kronander E."/>
        </authorList>
    </citation>
    <scope>NUCLEOTIDE SEQUENCE [LARGE SCALE GENOMIC DNA]</scope>
</reference>
<comment type="caution">
    <text evidence="1">The sequence shown here is derived from an EMBL/GenBank/DDBJ whole genome shotgun (WGS) entry which is preliminary data.</text>
</comment>
<evidence type="ECO:0000313" key="2">
    <source>
        <dbReference type="Proteomes" id="UP001314205"/>
    </source>
</evidence>